<evidence type="ECO:0000256" key="1">
    <source>
        <dbReference type="SAM" id="MobiDB-lite"/>
    </source>
</evidence>
<reference evidence="3" key="1">
    <citation type="journal article" date="2004" name="Nature">
        <title>Genome duplication in the teleost fish Tetraodon nigroviridis reveals the early vertebrate proto-karyotype.</title>
        <authorList>
            <person name="Jaillon O."/>
            <person name="Aury J.-M."/>
            <person name="Brunet F."/>
            <person name="Petit J.-L."/>
            <person name="Stange-Thomann N."/>
            <person name="Mauceli E."/>
            <person name="Bouneau L."/>
            <person name="Fischer C."/>
            <person name="Ozouf-Costaz C."/>
            <person name="Bernot A."/>
            <person name="Nicaud S."/>
            <person name="Jaffe D."/>
            <person name="Fisher S."/>
            <person name="Lutfalla G."/>
            <person name="Dossat C."/>
            <person name="Segurens B."/>
            <person name="Dasilva C."/>
            <person name="Salanoubat M."/>
            <person name="Levy M."/>
            <person name="Boudet N."/>
            <person name="Castellano S."/>
            <person name="Anthouard V."/>
            <person name="Jubin C."/>
            <person name="Castelli V."/>
            <person name="Katinka M."/>
            <person name="Vacherie B."/>
            <person name="Biemont C."/>
            <person name="Skalli Z."/>
            <person name="Cattolico L."/>
            <person name="Poulain J."/>
            <person name="De Berardinis V."/>
            <person name="Cruaud C."/>
            <person name="Duprat S."/>
            <person name="Brottier P."/>
            <person name="Coutanceau J.-P."/>
            <person name="Gouzy J."/>
            <person name="Parra G."/>
            <person name="Lardier G."/>
            <person name="Chapple C."/>
            <person name="McKernan K.J."/>
            <person name="McEwan P."/>
            <person name="Bosak S."/>
            <person name="Kellis M."/>
            <person name="Volff J.-N."/>
            <person name="Guigo R."/>
            <person name="Zody M.C."/>
            <person name="Mesirov J."/>
            <person name="Lindblad-Toh K."/>
            <person name="Birren B."/>
            <person name="Nusbaum C."/>
            <person name="Kahn D."/>
            <person name="Robinson-Rechavi M."/>
            <person name="Laudet V."/>
            <person name="Schachter V."/>
            <person name="Quetier F."/>
            <person name="Saurin W."/>
            <person name="Scarpelli C."/>
            <person name="Wincker P."/>
            <person name="Lander E.S."/>
            <person name="Weissenbach J."/>
            <person name="Roest Crollius H."/>
        </authorList>
    </citation>
    <scope>NUCLEOTIDE SEQUENCE [LARGE SCALE GENOMIC DNA]</scope>
</reference>
<comment type="caution">
    <text evidence="3">The sequence shown here is derived from an EMBL/GenBank/DDBJ whole genome shotgun (WGS) entry which is preliminary data.</text>
</comment>
<evidence type="ECO:0000256" key="2">
    <source>
        <dbReference type="SAM" id="SignalP"/>
    </source>
</evidence>
<reference evidence="3" key="2">
    <citation type="submission" date="2004-02" db="EMBL/GenBank/DDBJ databases">
        <authorList>
            <consortium name="Genoscope"/>
            <consortium name="Whitehead Institute Centre for Genome Research"/>
        </authorList>
    </citation>
    <scope>NUCLEOTIDE SEQUENCE</scope>
</reference>
<dbReference type="EMBL" id="CAAE01014563">
    <property type="protein sequence ID" value="CAF98612.1"/>
    <property type="molecule type" value="Genomic_DNA"/>
</dbReference>
<feature type="region of interest" description="Disordered" evidence="1">
    <location>
        <begin position="43"/>
        <end position="68"/>
    </location>
</feature>
<evidence type="ECO:0000313" key="3">
    <source>
        <dbReference type="EMBL" id="CAF98612.1"/>
    </source>
</evidence>
<proteinExistence type="predicted"/>
<feature type="signal peptide" evidence="2">
    <location>
        <begin position="1"/>
        <end position="25"/>
    </location>
</feature>
<sequence>MQLPIAHRFFAVYLTLFGYVGEVYAGTVLRNSNAIKNLSGDFGSKGADTVSPSPRTSPPGGTGHKSVDAQQVISCVKVIFTAGFSD</sequence>
<protein>
    <submittedName>
        <fullName evidence="3">(spotted green pufferfish) hypothetical protein</fullName>
    </submittedName>
</protein>
<dbReference type="AlphaFoldDB" id="Q4SL70"/>
<accession>Q4SL70</accession>
<dbReference type="KEGG" id="tng:GSTEN00016388G001"/>
<gene>
    <name evidence="3" type="ORF">GSTENG00016388001</name>
</gene>
<feature type="chain" id="PRO_5004243797" evidence="2">
    <location>
        <begin position="26"/>
        <end position="86"/>
    </location>
</feature>
<organism evidence="3">
    <name type="scientific">Tetraodon nigroviridis</name>
    <name type="common">Spotted green pufferfish</name>
    <name type="synonym">Chelonodon nigroviridis</name>
    <dbReference type="NCBI Taxonomy" id="99883"/>
    <lineage>
        <taxon>Eukaryota</taxon>
        <taxon>Metazoa</taxon>
        <taxon>Chordata</taxon>
        <taxon>Craniata</taxon>
        <taxon>Vertebrata</taxon>
        <taxon>Euteleostomi</taxon>
        <taxon>Actinopterygii</taxon>
        <taxon>Neopterygii</taxon>
        <taxon>Teleostei</taxon>
        <taxon>Neoteleostei</taxon>
        <taxon>Acanthomorphata</taxon>
        <taxon>Eupercaria</taxon>
        <taxon>Tetraodontiformes</taxon>
        <taxon>Tetradontoidea</taxon>
        <taxon>Tetraodontidae</taxon>
        <taxon>Tetraodon</taxon>
    </lineage>
</organism>
<name>Q4SL70_TETNG</name>
<keyword evidence="2" id="KW-0732">Signal</keyword>